<gene>
    <name evidence="2" type="ORF">psyc5s11_24660</name>
</gene>
<keyword evidence="3" id="KW-1185">Reference proteome</keyword>
<accession>A0ABN6IWF1</accession>
<dbReference type="RefSeq" id="WP_224037889.1">
    <property type="nucleotide sequence ID" value="NZ_AP024849.1"/>
</dbReference>
<reference evidence="3" key="1">
    <citation type="submission" date="2021-07" db="EMBL/GenBank/DDBJ databases">
        <title>Complete genome sequencing of a Clostridium isolate.</title>
        <authorList>
            <person name="Ueki A."/>
            <person name="Tonouchi A."/>
        </authorList>
    </citation>
    <scope>NUCLEOTIDE SEQUENCE [LARGE SCALE GENOMIC DNA]</scope>
    <source>
        <strain evidence="3">C5S11</strain>
    </source>
</reference>
<feature type="transmembrane region" description="Helical" evidence="1">
    <location>
        <begin position="66"/>
        <end position="86"/>
    </location>
</feature>
<keyword evidence="1" id="KW-1133">Transmembrane helix</keyword>
<organism evidence="2 3">
    <name type="scientific">Clostridium gelidum</name>
    <dbReference type="NCBI Taxonomy" id="704125"/>
    <lineage>
        <taxon>Bacteria</taxon>
        <taxon>Bacillati</taxon>
        <taxon>Bacillota</taxon>
        <taxon>Clostridia</taxon>
        <taxon>Eubacteriales</taxon>
        <taxon>Clostridiaceae</taxon>
        <taxon>Clostridium</taxon>
    </lineage>
</organism>
<feature type="transmembrane region" description="Helical" evidence="1">
    <location>
        <begin position="92"/>
        <end position="112"/>
    </location>
</feature>
<sequence>MMKLLSFLLMKIVCFIWLILSLYLLLAGISLFFNISKKFNSFSLKLSGYDSIKSVRSITFIAIDRLILGVYGVISASIIFFFNDYLSNNFKLALAVIYFIFRLLDTIILSRLK</sequence>
<evidence type="ECO:0008006" key="4">
    <source>
        <dbReference type="Google" id="ProtNLM"/>
    </source>
</evidence>
<feature type="transmembrane region" description="Helical" evidence="1">
    <location>
        <begin position="6"/>
        <end position="35"/>
    </location>
</feature>
<keyword evidence="1" id="KW-0472">Membrane</keyword>
<keyword evidence="1" id="KW-0812">Transmembrane</keyword>
<evidence type="ECO:0000313" key="2">
    <source>
        <dbReference type="EMBL" id="BCZ46399.1"/>
    </source>
</evidence>
<dbReference type="EMBL" id="AP024849">
    <property type="protein sequence ID" value="BCZ46399.1"/>
    <property type="molecule type" value="Genomic_DNA"/>
</dbReference>
<name>A0ABN6IWF1_9CLOT</name>
<protein>
    <recommendedName>
        <fullName evidence="4">DUF3784 domain-containing protein</fullName>
    </recommendedName>
</protein>
<evidence type="ECO:0000256" key="1">
    <source>
        <dbReference type="SAM" id="Phobius"/>
    </source>
</evidence>
<evidence type="ECO:0000313" key="3">
    <source>
        <dbReference type="Proteomes" id="UP000824633"/>
    </source>
</evidence>
<dbReference type="Proteomes" id="UP000824633">
    <property type="component" value="Chromosome"/>
</dbReference>
<proteinExistence type="predicted"/>